<dbReference type="RefSeq" id="WP_125245259.1">
    <property type="nucleotide sequence ID" value="NZ_RSED01000026.1"/>
</dbReference>
<evidence type="ECO:0000313" key="10">
    <source>
        <dbReference type="Proteomes" id="UP000269265"/>
    </source>
</evidence>
<evidence type="ECO:0000256" key="6">
    <source>
        <dbReference type="ARBA" id="ARBA00047939"/>
    </source>
</evidence>
<sequence length="290" mass="32640">MSSALRDENGVFRNKLGITDARELKAAEYSLTSMRMAELEAGRTPPLPQSFGLDRLRAIHGNLFQDVYEWAGKLRTTPSSKAAENGLVSVFENPDKLVSSWDKLAERTQAFAVATGLTVKQKREELTGIYIEANRIHPFPEGNGRSLQTFMKQLAREQGLELDFTRATAREWNQASAISGTHGHLVERQYLIPEPPDAGPITKIIEQIARPARALAFEKLPEAEACAKFPELRTAYDGLRAIENQVKQREGYGPKQVADYMEHVREAFVKRLDEPNPIERVRQVSPGRER</sequence>
<accession>A0A426V2M0</accession>
<evidence type="ECO:0000256" key="5">
    <source>
        <dbReference type="ARBA" id="ARBA00034531"/>
    </source>
</evidence>
<evidence type="ECO:0000256" key="4">
    <source>
        <dbReference type="ARBA" id="ARBA00022840"/>
    </source>
</evidence>
<organism evidence="9 10">
    <name type="scientific">Aquabacterium soli</name>
    <dbReference type="NCBI Taxonomy" id="2493092"/>
    <lineage>
        <taxon>Bacteria</taxon>
        <taxon>Pseudomonadati</taxon>
        <taxon>Pseudomonadota</taxon>
        <taxon>Betaproteobacteria</taxon>
        <taxon>Burkholderiales</taxon>
        <taxon>Aquabacterium</taxon>
    </lineage>
</organism>
<keyword evidence="10" id="KW-1185">Reference proteome</keyword>
<dbReference type="GO" id="GO:0005524">
    <property type="term" value="F:ATP binding"/>
    <property type="evidence" value="ECO:0007669"/>
    <property type="project" value="UniProtKB-KW"/>
</dbReference>
<dbReference type="InterPro" id="IPR003812">
    <property type="entry name" value="Fido"/>
</dbReference>
<proteinExistence type="predicted"/>
<evidence type="ECO:0000256" key="2">
    <source>
        <dbReference type="ARBA" id="ARBA00022695"/>
    </source>
</evidence>
<dbReference type="Pfam" id="PF02661">
    <property type="entry name" value="Fic"/>
    <property type="match status" value="1"/>
</dbReference>
<dbReference type="PANTHER" id="PTHR39560">
    <property type="entry name" value="PROTEIN ADENYLYLTRANSFERASE FIC-RELATED"/>
    <property type="match status" value="1"/>
</dbReference>
<comment type="catalytic activity">
    <reaction evidence="7">
        <text>L-tyrosyl-[protein] + ATP = O-(5'-adenylyl)-L-tyrosyl-[protein] + diphosphate</text>
        <dbReference type="Rhea" id="RHEA:54288"/>
        <dbReference type="Rhea" id="RHEA-COMP:10136"/>
        <dbReference type="Rhea" id="RHEA-COMP:13846"/>
        <dbReference type="ChEBI" id="CHEBI:30616"/>
        <dbReference type="ChEBI" id="CHEBI:33019"/>
        <dbReference type="ChEBI" id="CHEBI:46858"/>
        <dbReference type="ChEBI" id="CHEBI:83624"/>
        <dbReference type="EC" id="2.7.7.108"/>
    </reaction>
</comment>
<evidence type="ECO:0000256" key="3">
    <source>
        <dbReference type="ARBA" id="ARBA00022741"/>
    </source>
</evidence>
<dbReference type="AlphaFoldDB" id="A0A426V2M0"/>
<keyword evidence="3" id="KW-0547">Nucleotide-binding</keyword>
<dbReference type="PROSITE" id="PS51459">
    <property type="entry name" value="FIDO"/>
    <property type="match status" value="1"/>
</dbReference>
<dbReference type="OrthoDB" id="9813719at2"/>
<dbReference type="EMBL" id="RSED01000026">
    <property type="protein sequence ID" value="RRS01159.1"/>
    <property type="molecule type" value="Genomic_DNA"/>
</dbReference>
<keyword evidence="1" id="KW-0808">Transferase</keyword>
<keyword evidence="4" id="KW-0067">ATP-binding</keyword>
<evidence type="ECO:0000256" key="7">
    <source>
        <dbReference type="ARBA" id="ARBA00048696"/>
    </source>
</evidence>
<dbReference type="EC" id="2.7.7.108" evidence="5"/>
<dbReference type="PANTHER" id="PTHR39560:SF1">
    <property type="entry name" value="PROTEIN ADENYLYLTRANSFERASE FIC-RELATED"/>
    <property type="match status" value="1"/>
</dbReference>
<dbReference type="GO" id="GO:0051302">
    <property type="term" value="P:regulation of cell division"/>
    <property type="evidence" value="ECO:0007669"/>
    <property type="project" value="TreeGrafter"/>
</dbReference>
<feature type="domain" description="Fido" evidence="8">
    <location>
        <begin position="51"/>
        <end position="194"/>
    </location>
</feature>
<protein>
    <recommendedName>
        <fullName evidence="5">protein adenylyltransferase</fullName>
        <ecNumber evidence="5">2.7.7.108</ecNumber>
    </recommendedName>
</protein>
<comment type="catalytic activity">
    <reaction evidence="6">
        <text>L-threonyl-[protein] + ATP = 3-O-(5'-adenylyl)-L-threonyl-[protein] + diphosphate</text>
        <dbReference type="Rhea" id="RHEA:54292"/>
        <dbReference type="Rhea" id="RHEA-COMP:11060"/>
        <dbReference type="Rhea" id="RHEA-COMP:13847"/>
        <dbReference type="ChEBI" id="CHEBI:30013"/>
        <dbReference type="ChEBI" id="CHEBI:30616"/>
        <dbReference type="ChEBI" id="CHEBI:33019"/>
        <dbReference type="ChEBI" id="CHEBI:138113"/>
        <dbReference type="EC" id="2.7.7.108"/>
    </reaction>
</comment>
<dbReference type="InterPro" id="IPR036597">
    <property type="entry name" value="Fido-like_dom_sf"/>
</dbReference>
<comment type="caution">
    <text evidence="9">The sequence shown here is derived from an EMBL/GenBank/DDBJ whole genome shotgun (WGS) entry which is preliminary data.</text>
</comment>
<dbReference type="Gene3D" id="1.10.3290.10">
    <property type="entry name" value="Fido-like domain"/>
    <property type="match status" value="1"/>
</dbReference>
<evidence type="ECO:0000256" key="1">
    <source>
        <dbReference type="ARBA" id="ARBA00022679"/>
    </source>
</evidence>
<gene>
    <name evidence="9" type="ORF">EIP75_21525</name>
</gene>
<keyword evidence="2" id="KW-0548">Nucleotidyltransferase</keyword>
<dbReference type="Proteomes" id="UP000269265">
    <property type="component" value="Unassembled WGS sequence"/>
</dbReference>
<evidence type="ECO:0000313" key="9">
    <source>
        <dbReference type="EMBL" id="RRS01159.1"/>
    </source>
</evidence>
<name>A0A426V2M0_9BURK</name>
<dbReference type="SUPFAM" id="SSF140931">
    <property type="entry name" value="Fic-like"/>
    <property type="match status" value="1"/>
</dbReference>
<dbReference type="GO" id="GO:0070733">
    <property type="term" value="F:AMPylase activity"/>
    <property type="evidence" value="ECO:0007669"/>
    <property type="project" value="UniProtKB-EC"/>
</dbReference>
<reference evidence="9 10" key="1">
    <citation type="submission" date="2018-12" db="EMBL/GenBank/DDBJ databases">
        <title>The whole draft genome of Aquabacterium sp. SJQ9.</title>
        <authorList>
            <person name="Sun L."/>
            <person name="Gao X."/>
            <person name="Chen W."/>
            <person name="Huang K."/>
        </authorList>
    </citation>
    <scope>NUCLEOTIDE SEQUENCE [LARGE SCALE GENOMIC DNA]</scope>
    <source>
        <strain evidence="9 10">SJQ9</strain>
    </source>
</reference>
<evidence type="ECO:0000259" key="8">
    <source>
        <dbReference type="PROSITE" id="PS51459"/>
    </source>
</evidence>